<evidence type="ECO:0000256" key="3">
    <source>
        <dbReference type="ARBA" id="ARBA00022723"/>
    </source>
</evidence>
<feature type="domain" description="CcmH/CycL/Ccl2/NrfF N-terminal" evidence="8">
    <location>
        <begin position="13"/>
        <end position="144"/>
    </location>
</feature>
<keyword evidence="7" id="KW-1133">Transmembrane helix</keyword>
<feature type="chain" id="PRO_5016486453" description="Cytochrome c-type biogenesis protein" evidence="7">
    <location>
        <begin position="20"/>
        <end position="156"/>
    </location>
</feature>
<evidence type="ECO:0000256" key="1">
    <source>
        <dbReference type="ARBA" id="ARBA00010342"/>
    </source>
</evidence>
<evidence type="ECO:0000256" key="4">
    <source>
        <dbReference type="ARBA" id="ARBA00022729"/>
    </source>
</evidence>
<comment type="caution">
    <text evidence="9">The sequence shown here is derived from an EMBL/GenBank/DDBJ whole genome shotgun (WGS) entry which is preliminary data.</text>
</comment>
<evidence type="ECO:0000256" key="5">
    <source>
        <dbReference type="ARBA" id="ARBA00022748"/>
    </source>
</evidence>
<comment type="function">
    <text evidence="7">Possible subunit of a heme lyase.</text>
</comment>
<dbReference type="InterPro" id="IPR051263">
    <property type="entry name" value="C-type_cytochrome_biogenesis"/>
</dbReference>
<keyword evidence="5" id="KW-0201">Cytochrome c-type biogenesis</keyword>
<dbReference type="GO" id="GO:0005886">
    <property type="term" value="C:plasma membrane"/>
    <property type="evidence" value="ECO:0007669"/>
    <property type="project" value="TreeGrafter"/>
</dbReference>
<dbReference type="EMBL" id="QVPD01000008">
    <property type="protein sequence ID" value="RFP60106.1"/>
    <property type="molecule type" value="Genomic_DNA"/>
</dbReference>
<keyword evidence="10" id="KW-1185">Reference proteome</keyword>
<sequence length="156" mass="17144">MTRWLLALLLALTPLAALAQAGGDPAPLQFHDRAEEARFHALASDLRCVMCQNQSLADSNAQIAHDLRREVLTLMRQGKTDAQVKQFLVARYGEFVLYQPRVESKTWLLWFGPALLLLLGGLAVARVVRRHAGSAPAAAAGQTTADAADDDRKQEW</sequence>
<evidence type="ECO:0000259" key="8">
    <source>
        <dbReference type="Pfam" id="PF03918"/>
    </source>
</evidence>
<dbReference type="GO" id="GO:0017004">
    <property type="term" value="P:cytochrome complex assembly"/>
    <property type="evidence" value="ECO:0007669"/>
    <property type="project" value="UniProtKB-KW"/>
</dbReference>
<comment type="similarity">
    <text evidence="1 7">Belongs to the CcmH/CycL/Ccl2/NrfF family.</text>
</comment>
<accession>A0A372DKR6</accession>
<gene>
    <name evidence="9" type="ORF">D0Y53_08720</name>
</gene>
<keyword evidence="7" id="KW-0472">Membrane</keyword>
<dbReference type="InterPro" id="IPR005616">
    <property type="entry name" value="CcmH/CycL/Ccl2/NrfF_N"/>
</dbReference>
<dbReference type="InterPro" id="IPR038297">
    <property type="entry name" value="CcmH/CycL/NrfF/Ccl2_sf"/>
</dbReference>
<keyword evidence="2 7" id="KW-0349">Heme</keyword>
<keyword evidence="3 7" id="KW-0479">Metal-binding</keyword>
<dbReference type="RefSeq" id="WP_117202845.1">
    <property type="nucleotide sequence ID" value="NZ_JBHTBK010000011.1"/>
</dbReference>
<evidence type="ECO:0000256" key="2">
    <source>
        <dbReference type="ARBA" id="ARBA00022617"/>
    </source>
</evidence>
<evidence type="ECO:0000313" key="10">
    <source>
        <dbReference type="Proteomes" id="UP000262917"/>
    </source>
</evidence>
<dbReference type="GO" id="GO:0046872">
    <property type="term" value="F:metal ion binding"/>
    <property type="evidence" value="ECO:0007669"/>
    <property type="project" value="UniProtKB-KW"/>
</dbReference>
<evidence type="ECO:0000256" key="7">
    <source>
        <dbReference type="RuleBase" id="RU364112"/>
    </source>
</evidence>
<dbReference type="Pfam" id="PF03918">
    <property type="entry name" value="CcmH"/>
    <property type="match status" value="1"/>
</dbReference>
<keyword evidence="6 7" id="KW-0408">Iron</keyword>
<evidence type="ECO:0000256" key="6">
    <source>
        <dbReference type="ARBA" id="ARBA00023004"/>
    </source>
</evidence>
<dbReference type="OrthoDB" id="9804975at2"/>
<organism evidence="9 10">
    <name type="scientific">Cognatiluteimonas weifangensis</name>
    <dbReference type="NCBI Taxonomy" id="2303539"/>
    <lineage>
        <taxon>Bacteria</taxon>
        <taxon>Pseudomonadati</taxon>
        <taxon>Pseudomonadota</taxon>
        <taxon>Gammaproteobacteria</taxon>
        <taxon>Lysobacterales</taxon>
        <taxon>Lysobacteraceae</taxon>
        <taxon>Cognatiluteimonas</taxon>
    </lineage>
</organism>
<dbReference type="PANTHER" id="PTHR47870:SF1">
    <property type="entry name" value="CYTOCHROME C-TYPE BIOGENESIS PROTEIN CCMH"/>
    <property type="match status" value="1"/>
</dbReference>
<feature type="signal peptide" evidence="7">
    <location>
        <begin position="1"/>
        <end position="19"/>
    </location>
</feature>
<dbReference type="FunFam" id="1.10.8.640:FF:000001">
    <property type="entry name" value="Cytochrome c-type biogenesis protein"/>
    <property type="match status" value="1"/>
</dbReference>
<evidence type="ECO:0000313" key="9">
    <source>
        <dbReference type="EMBL" id="RFP60106.1"/>
    </source>
</evidence>
<dbReference type="Gene3D" id="1.10.8.640">
    <property type="entry name" value="Cytochrome C biogenesis protein"/>
    <property type="match status" value="1"/>
</dbReference>
<feature type="transmembrane region" description="Helical" evidence="7">
    <location>
        <begin position="107"/>
        <end position="128"/>
    </location>
</feature>
<keyword evidence="7" id="KW-0812">Transmembrane</keyword>
<protein>
    <recommendedName>
        <fullName evidence="7">Cytochrome c-type biogenesis protein</fullName>
    </recommendedName>
</protein>
<dbReference type="Proteomes" id="UP000262917">
    <property type="component" value="Unassembled WGS sequence"/>
</dbReference>
<dbReference type="CDD" id="cd16378">
    <property type="entry name" value="CcmH_N"/>
    <property type="match status" value="1"/>
</dbReference>
<keyword evidence="4 7" id="KW-0732">Signal</keyword>
<dbReference type="PANTHER" id="PTHR47870">
    <property type="entry name" value="CYTOCHROME C-TYPE BIOGENESIS PROTEIN CCMH"/>
    <property type="match status" value="1"/>
</dbReference>
<reference evidence="9 10" key="1">
    <citation type="submission" date="2018-08" db="EMBL/GenBank/DDBJ databases">
        <title>Lysobacter weifangensis sp. nov., a new member of the family 'Xanthomonadaceae', isolated from soil in a farmland.</title>
        <authorList>
            <person name="Zhao H."/>
        </authorList>
    </citation>
    <scope>NUCLEOTIDE SEQUENCE [LARGE SCALE GENOMIC DNA]</scope>
    <source>
        <strain evidence="9 10">WF-2</strain>
    </source>
</reference>
<dbReference type="AlphaFoldDB" id="A0A372DKR6"/>
<proteinExistence type="inferred from homology"/>
<name>A0A372DKR6_9GAMM</name>